<dbReference type="PANTHER" id="PTHR43861:SF1">
    <property type="entry name" value="TRANS-ACONITATE 2-METHYLTRANSFERASE"/>
    <property type="match status" value="1"/>
</dbReference>
<keyword evidence="1 5" id="KW-0489">Methyltransferase</keyword>
<evidence type="ECO:0000256" key="1">
    <source>
        <dbReference type="ARBA" id="ARBA00022603"/>
    </source>
</evidence>
<evidence type="ECO:0000259" key="4">
    <source>
        <dbReference type="Pfam" id="PF13649"/>
    </source>
</evidence>
<evidence type="ECO:0000256" key="3">
    <source>
        <dbReference type="SAM" id="MobiDB-lite"/>
    </source>
</evidence>
<keyword evidence="6" id="KW-1185">Reference proteome</keyword>
<organism evidence="5 6">
    <name type="scientific">Rhodococcus maanshanensis</name>
    <dbReference type="NCBI Taxonomy" id="183556"/>
    <lineage>
        <taxon>Bacteria</taxon>
        <taxon>Bacillati</taxon>
        <taxon>Actinomycetota</taxon>
        <taxon>Actinomycetes</taxon>
        <taxon>Mycobacteriales</taxon>
        <taxon>Nocardiaceae</taxon>
        <taxon>Rhodococcus</taxon>
    </lineage>
</organism>
<sequence length="290" mass="31496">MTQHSHQHGHTHGHAHGHHHEHGHHDESGLADMLDLDAEVHGARLGEVTDWVGQLAPDAPRAVADIGAGTGTGTLELARRFPEAELIAIDSSQAMLERLLASAREGGLVDRLRVLQADLDAGWPAVGEVDVAWAALSLHHVADPDRVLRDIYDALNPGGLLAVIEMDALPRFLPDDVGVGRPGLESRCHEAIARANWNAHPNWRPHLEAAGFEIAEQRTFTFDVSPSQASMARYAQTFLTRVRASLGDSLAADDLDTLDQLLGGDRPGSLQRRSDLRLRGSRTGWAARRP</sequence>
<dbReference type="AlphaFoldDB" id="A0A1H7W1R9"/>
<dbReference type="CDD" id="cd02440">
    <property type="entry name" value="AdoMet_MTases"/>
    <property type="match status" value="1"/>
</dbReference>
<dbReference type="OrthoDB" id="3382693at2"/>
<dbReference type="InterPro" id="IPR041698">
    <property type="entry name" value="Methyltransf_25"/>
</dbReference>
<protein>
    <submittedName>
        <fullName evidence="5">Methyltransferase domain-containing protein</fullName>
    </submittedName>
</protein>
<dbReference type="Proteomes" id="UP000198677">
    <property type="component" value="Unassembled WGS sequence"/>
</dbReference>
<accession>A0A1H7W1R9</accession>
<dbReference type="Gene3D" id="3.40.50.150">
    <property type="entry name" value="Vaccinia Virus protein VP39"/>
    <property type="match status" value="1"/>
</dbReference>
<keyword evidence="2 5" id="KW-0808">Transferase</keyword>
<dbReference type="PANTHER" id="PTHR43861">
    <property type="entry name" value="TRANS-ACONITATE 2-METHYLTRANSFERASE-RELATED"/>
    <property type="match status" value="1"/>
</dbReference>
<gene>
    <name evidence="5" type="ORF">SAMN05444583_12446</name>
</gene>
<dbReference type="GO" id="GO:0008168">
    <property type="term" value="F:methyltransferase activity"/>
    <property type="evidence" value="ECO:0007669"/>
    <property type="project" value="UniProtKB-KW"/>
</dbReference>
<dbReference type="Pfam" id="PF13649">
    <property type="entry name" value="Methyltransf_25"/>
    <property type="match status" value="1"/>
</dbReference>
<reference evidence="6" key="1">
    <citation type="submission" date="2016-10" db="EMBL/GenBank/DDBJ databases">
        <authorList>
            <person name="Varghese N."/>
            <person name="Submissions S."/>
        </authorList>
    </citation>
    <scope>NUCLEOTIDE SEQUENCE [LARGE SCALE GENOMIC DNA]</scope>
    <source>
        <strain evidence="6">DSM 44675</strain>
    </source>
</reference>
<evidence type="ECO:0000313" key="6">
    <source>
        <dbReference type="Proteomes" id="UP000198677"/>
    </source>
</evidence>
<proteinExistence type="predicted"/>
<dbReference type="SUPFAM" id="SSF53335">
    <property type="entry name" value="S-adenosyl-L-methionine-dependent methyltransferases"/>
    <property type="match status" value="1"/>
</dbReference>
<feature type="domain" description="Methyltransferase" evidence="4">
    <location>
        <begin position="63"/>
        <end position="159"/>
    </location>
</feature>
<name>A0A1H7W1R9_9NOCA</name>
<dbReference type="RefSeq" id="WP_072752891.1">
    <property type="nucleotide sequence ID" value="NZ_FOAW01000024.1"/>
</dbReference>
<dbReference type="InterPro" id="IPR029063">
    <property type="entry name" value="SAM-dependent_MTases_sf"/>
</dbReference>
<feature type="region of interest" description="Disordered" evidence="3">
    <location>
        <begin position="1"/>
        <end position="28"/>
    </location>
</feature>
<evidence type="ECO:0000256" key="2">
    <source>
        <dbReference type="ARBA" id="ARBA00022679"/>
    </source>
</evidence>
<evidence type="ECO:0000313" key="5">
    <source>
        <dbReference type="EMBL" id="SEM15532.1"/>
    </source>
</evidence>
<dbReference type="EMBL" id="FOAW01000024">
    <property type="protein sequence ID" value="SEM15532.1"/>
    <property type="molecule type" value="Genomic_DNA"/>
</dbReference>
<dbReference type="GO" id="GO:0032259">
    <property type="term" value="P:methylation"/>
    <property type="evidence" value="ECO:0007669"/>
    <property type="project" value="UniProtKB-KW"/>
</dbReference>
<feature type="compositionally biased region" description="Basic residues" evidence="3">
    <location>
        <begin position="1"/>
        <end position="22"/>
    </location>
</feature>